<dbReference type="InterPro" id="IPR036291">
    <property type="entry name" value="NAD(P)-bd_dom_sf"/>
</dbReference>
<sequence>MEINKNRNRHGLLILRRIYMSRRIIFIGAAGEMCRLAIERFAKAKGDWELVLCDIRPELLSNLVEKLPQGLATTQHLDLYDKQKLQAVVNGADLVVLGAGPYIRTSAPVIEACLEAKVPYLDFDDDVESTEHALSLHEKAKEAGIPIYVGCGASPGMANVLVVDAANELDTVENIDCCWMVGDERPGIGRAVLEHFLHITAGDCLTWENGKRVNHETFVETGTAPMGGGLGEILMYETAHPEPVTLPRKYPTAQRIRCLGGLHPAPFNGLGRGVGLAVHHGEMTVKEGVDFLEDLLNNKLGSAKGWKAAISGMIGQVKRKESSFSAMVEFLTKSAIGKTYPYKGGLLARVYGTKNGRPAVAIRRTVKSGEDSYLMRDMAAITGTACAAFMVLALDETGKRSGTFAPEDWAEPEAFYTALERVGTPRAEIVESVL</sequence>
<evidence type="ECO:0000313" key="3">
    <source>
        <dbReference type="Proteomes" id="UP000003204"/>
    </source>
</evidence>
<feature type="domain" description="Saccharopine dehydrogenase NADP binding" evidence="1">
    <location>
        <begin position="24"/>
        <end position="145"/>
    </location>
</feature>
<dbReference type="PANTHER" id="PTHR43796:SF2">
    <property type="entry name" value="CARBOXYNORSPERMIDINE SYNTHASE"/>
    <property type="match status" value="1"/>
</dbReference>
<evidence type="ECO:0000259" key="1">
    <source>
        <dbReference type="Pfam" id="PF03435"/>
    </source>
</evidence>
<gene>
    <name evidence="2" type="ORF">HMPREF0022_00255</name>
</gene>
<protein>
    <submittedName>
        <fullName evidence="2">Saccharopine dehydrogenase</fullName>
    </submittedName>
</protein>
<dbReference type="SUPFAM" id="SSF51735">
    <property type="entry name" value="NAD(P)-binding Rossmann-fold domains"/>
    <property type="match status" value="1"/>
</dbReference>
<evidence type="ECO:0000313" key="2">
    <source>
        <dbReference type="EMBL" id="EGJ69943.1"/>
    </source>
</evidence>
<organism evidence="2 3">
    <name type="scientific">Acinetobacter baumannii 6014059</name>
    <dbReference type="NCBI Taxonomy" id="525242"/>
    <lineage>
        <taxon>Bacteria</taxon>
        <taxon>Pseudomonadati</taxon>
        <taxon>Pseudomonadota</taxon>
        <taxon>Gammaproteobacteria</taxon>
        <taxon>Moraxellales</taxon>
        <taxon>Moraxellaceae</taxon>
        <taxon>Acinetobacter</taxon>
        <taxon>Acinetobacter calcoaceticus/baumannii complex</taxon>
    </lineage>
</organism>
<comment type="caution">
    <text evidence="2">The sequence shown here is derived from an EMBL/GenBank/DDBJ whole genome shotgun (WGS) entry which is preliminary data.</text>
</comment>
<name>A0A828SZ16_ACIBA</name>
<dbReference type="InterPro" id="IPR005097">
    <property type="entry name" value="Sacchrp_dh_NADP-bd"/>
</dbReference>
<dbReference type="EMBL" id="ACYS02000007">
    <property type="protein sequence ID" value="EGJ69943.1"/>
    <property type="molecule type" value="Genomic_DNA"/>
</dbReference>
<dbReference type="Proteomes" id="UP000003204">
    <property type="component" value="Unassembled WGS sequence"/>
</dbReference>
<accession>A0A828SZ16</accession>
<dbReference type="AlphaFoldDB" id="A0A828SZ16"/>
<dbReference type="PANTHER" id="PTHR43796">
    <property type="entry name" value="CARBOXYNORSPERMIDINE SYNTHASE"/>
    <property type="match status" value="1"/>
</dbReference>
<dbReference type="Gene3D" id="3.30.360.10">
    <property type="entry name" value="Dihydrodipicolinate Reductase, domain 2"/>
    <property type="match status" value="1"/>
</dbReference>
<dbReference type="Gene3D" id="3.40.50.720">
    <property type="entry name" value="NAD(P)-binding Rossmann-like Domain"/>
    <property type="match status" value="1"/>
</dbReference>
<dbReference type="Pfam" id="PF03435">
    <property type="entry name" value="Sacchrp_dh_NADP"/>
    <property type="match status" value="1"/>
</dbReference>
<reference evidence="2 3" key="1">
    <citation type="submission" date="2011-04" db="EMBL/GenBank/DDBJ databases">
        <authorList>
            <person name="Weinstock G."/>
            <person name="Sodergren E."/>
            <person name="Clifton S."/>
            <person name="Fulton L."/>
            <person name="Fulton B."/>
            <person name="Courtney L."/>
            <person name="Fronick C."/>
            <person name="Harrison M."/>
            <person name="Strong C."/>
            <person name="Farmer C."/>
            <person name="Delahaunty K."/>
            <person name="Markovic C."/>
            <person name="Hall O."/>
            <person name="Minx P."/>
            <person name="Tomlinson C."/>
            <person name="Mitreva M."/>
            <person name="Hou S."/>
            <person name="Chen J."/>
            <person name="Wollam A."/>
            <person name="Pepin K.H."/>
            <person name="Johnson M."/>
            <person name="Bhonagiri V."/>
            <person name="Zhang X."/>
            <person name="Suruliraj S."/>
            <person name="Warren W."/>
            <person name="Chinwalla A."/>
            <person name="Mardis E.R."/>
            <person name="Wilson R.K."/>
        </authorList>
    </citation>
    <scope>NUCLEOTIDE SEQUENCE [LARGE SCALE GENOMIC DNA]</scope>
    <source>
        <strain evidence="2 3">6014059</strain>
    </source>
</reference>
<proteinExistence type="predicted"/>